<proteinExistence type="inferred from homology"/>
<keyword evidence="4 9" id="KW-0288">FMN</keyword>
<dbReference type="PROSITE" id="PS01064">
    <property type="entry name" value="PYRIDOX_OXIDASE"/>
    <property type="match status" value="1"/>
</dbReference>
<evidence type="ECO:0000256" key="8">
    <source>
        <dbReference type="NCBIfam" id="TIGR00558"/>
    </source>
</evidence>
<feature type="domain" description="Pyridoxine 5'-phosphate oxidase dimerisation C-terminal" evidence="11">
    <location>
        <begin position="164"/>
        <end position="204"/>
    </location>
</feature>
<evidence type="ECO:0000259" key="11">
    <source>
        <dbReference type="Pfam" id="PF10590"/>
    </source>
</evidence>
<comment type="similarity">
    <text evidence="1">Belongs to the pyridoxamine 5'-phosphate oxidase family.</text>
</comment>
<feature type="binding site" evidence="9">
    <location>
        <position position="75"/>
    </location>
    <ligand>
        <name>FMN</name>
        <dbReference type="ChEBI" id="CHEBI:58210"/>
    </ligand>
</feature>
<evidence type="ECO:0000256" key="3">
    <source>
        <dbReference type="ARBA" id="ARBA00022630"/>
    </source>
</evidence>
<comment type="caution">
    <text evidence="12">The sequence shown here is derived from an EMBL/GenBank/DDBJ whole genome shotgun (WGS) entry which is preliminary data.</text>
</comment>
<evidence type="ECO:0000313" key="12">
    <source>
        <dbReference type="EMBL" id="TMI81762.1"/>
    </source>
</evidence>
<dbReference type="InterPro" id="IPR011576">
    <property type="entry name" value="Pyridox_Oxase_N"/>
</dbReference>
<dbReference type="AlphaFoldDB" id="A0A537JEJ1"/>
<dbReference type="GO" id="GO:0008615">
    <property type="term" value="P:pyridoxine biosynthetic process"/>
    <property type="evidence" value="ECO:0007669"/>
    <property type="project" value="UniProtKB-UniRule"/>
</dbReference>
<dbReference type="InterPro" id="IPR019740">
    <property type="entry name" value="Pyridox_Oxase_CS"/>
</dbReference>
<feature type="domain" description="Pyridoxamine 5'-phosphate oxidase N-terminal" evidence="10">
    <location>
        <begin position="25"/>
        <end position="151"/>
    </location>
</feature>
<evidence type="ECO:0000256" key="4">
    <source>
        <dbReference type="ARBA" id="ARBA00022643"/>
    </source>
</evidence>
<dbReference type="Pfam" id="PF10590">
    <property type="entry name" value="PNP_phzG_C"/>
    <property type="match status" value="1"/>
</dbReference>
<dbReference type="NCBIfam" id="TIGR00558">
    <property type="entry name" value="pdxH"/>
    <property type="match status" value="1"/>
</dbReference>
<reference evidence="12 13" key="1">
    <citation type="journal article" date="2019" name="Nat. Microbiol.">
        <title>Mediterranean grassland soil C-N compound turnover is dependent on rainfall and depth, and is mediated by genomically divergent microorganisms.</title>
        <authorList>
            <person name="Diamond S."/>
            <person name="Andeer P.F."/>
            <person name="Li Z."/>
            <person name="Crits-Christoph A."/>
            <person name="Burstein D."/>
            <person name="Anantharaman K."/>
            <person name="Lane K.R."/>
            <person name="Thomas B.C."/>
            <person name="Pan C."/>
            <person name="Northen T.R."/>
            <person name="Banfield J.F."/>
        </authorList>
    </citation>
    <scope>NUCLEOTIDE SEQUENCE [LARGE SCALE GENOMIC DNA]</scope>
    <source>
        <strain evidence="12">NP_7</strain>
    </source>
</reference>
<dbReference type="PANTHER" id="PTHR10851">
    <property type="entry name" value="PYRIDOXINE-5-PHOSPHATE OXIDASE"/>
    <property type="match status" value="1"/>
</dbReference>
<dbReference type="PANTHER" id="PTHR10851:SF0">
    <property type="entry name" value="PYRIDOXINE-5'-PHOSPHATE OXIDASE"/>
    <property type="match status" value="1"/>
</dbReference>
<dbReference type="NCBIfam" id="NF004231">
    <property type="entry name" value="PRK05679.1"/>
    <property type="match status" value="1"/>
</dbReference>
<dbReference type="Gene3D" id="2.30.110.10">
    <property type="entry name" value="Electron Transport, Fmn-binding Protein, Chain A"/>
    <property type="match status" value="1"/>
</dbReference>
<sequence length="204" mass="23412">MDRALPPLSEAGVDPDPAVQFRAWLDEEVAAGLRLPVPMLLGTATRDGQPSARTVLLNRFDARGFAFYTNYESRKGRALAENPRGVLLFVWAGHARQVCVEGPVEKLSAAESDEYFRGRPRDSQLSAWASRQSAVIGGREVLDVRVRELEEQFRDRPVPRPPYWGGYRLIPETIEFWQGRTNRLHDRLRYRLLEGRWRIERLSP</sequence>
<dbReference type="GO" id="GO:0004733">
    <property type="term" value="F:pyridoxamine phosphate oxidase activity"/>
    <property type="evidence" value="ECO:0007669"/>
    <property type="project" value="UniProtKB-UniRule"/>
</dbReference>
<dbReference type="GO" id="GO:0010181">
    <property type="term" value="F:FMN binding"/>
    <property type="evidence" value="ECO:0007669"/>
    <property type="project" value="UniProtKB-UniRule"/>
</dbReference>
<evidence type="ECO:0000256" key="5">
    <source>
        <dbReference type="ARBA" id="ARBA00023002"/>
    </source>
</evidence>
<feature type="binding site" evidence="9">
    <location>
        <position position="97"/>
    </location>
    <ligand>
        <name>FMN</name>
        <dbReference type="ChEBI" id="CHEBI:58210"/>
    </ligand>
</feature>
<comment type="cofactor">
    <cofactor evidence="9">
        <name>FMN</name>
        <dbReference type="ChEBI" id="CHEBI:58210"/>
    </cofactor>
    <text evidence="9">Binds 1 FMN per subunit.</text>
</comment>
<dbReference type="SUPFAM" id="SSF50475">
    <property type="entry name" value="FMN-binding split barrel"/>
    <property type="match status" value="1"/>
</dbReference>
<organism evidence="12 13">
    <name type="scientific">Candidatus Segetimicrobium genomatis</name>
    <dbReference type="NCBI Taxonomy" id="2569760"/>
    <lineage>
        <taxon>Bacteria</taxon>
        <taxon>Bacillati</taxon>
        <taxon>Candidatus Sysuimicrobiota</taxon>
        <taxon>Candidatus Sysuimicrobiia</taxon>
        <taxon>Candidatus Sysuimicrobiales</taxon>
        <taxon>Candidatus Segetimicrobiaceae</taxon>
        <taxon>Candidatus Segetimicrobium</taxon>
    </lineage>
</organism>
<dbReference type="FunFam" id="2.30.110.10:FF:000020">
    <property type="entry name" value="PNPO isoform 11"/>
    <property type="match status" value="1"/>
</dbReference>
<gene>
    <name evidence="12" type="primary">pdxH</name>
    <name evidence="12" type="ORF">E6H04_05995</name>
</gene>
<accession>A0A537JEJ1</accession>
<feature type="binding site" evidence="9">
    <location>
        <position position="187"/>
    </location>
    <ligand>
        <name>FMN</name>
        <dbReference type="ChEBI" id="CHEBI:58210"/>
    </ligand>
</feature>
<dbReference type="InterPro" id="IPR000659">
    <property type="entry name" value="Pyridox_Oxase"/>
</dbReference>
<evidence type="ECO:0000256" key="7">
    <source>
        <dbReference type="ARBA" id="ARBA00060587"/>
    </source>
</evidence>
<feature type="binding site" evidence="9">
    <location>
        <position position="177"/>
    </location>
    <ligand>
        <name>FMN</name>
        <dbReference type="ChEBI" id="CHEBI:58210"/>
    </ligand>
</feature>
<evidence type="ECO:0000256" key="6">
    <source>
        <dbReference type="ARBA" id="ARBA00023096"/>
    </source>
</evidence>
<evidence type="ECO:0000256" key="9">
    <source>
        <dbReference type="PIRSR" id="PIRSR000190-2"/>
    </source>
</evidence>
<evidence type="ECO:0000256" key="2">
    <source>
        <dbReference type="ARBA" id="ARBA00011738"/>
    </source>
</evidence>
<feature type="binding site" evidence="9">
    <location>
        <begin position="132"/>
        <end position="133"/>
    </location>
    <ligand>
        <name>FMN</name>
        <dbReference type="ChEBI" id="CHEBI:58210"/>
    </ligand>
</feature>
<comment type="subunit">
    <text evidence="2">Homodimer.</text>
</comment>
<name>A0A537JEJ1_9BACT</name>
<dbReference type="PIRSF" id="PIRSF000190">
    <property type="entry name" value="Pyd_amn-ph_oxd"/>
    <property type="match status" value="1"/>
</dbReference>
<dbReference type="HAMAP" id="MF_01629">
    <property type="entry name" value="PdxH"/>
    <property type="match status" value="1"/>
</dbReference>
<comment type="pathway">
    <text evidence="7">Cofactor metabolism.</text>
</comment>
<feature type="binding site" evidence="9">
    <location>
        <position position="74"/>
    </location>
    <ligand>
        <name>FMN</name>
        <dbReference type="ChEBI" id="CHEBI:58210"/>
    </ligand>
</feature>
<protein>
    <recommendedName>
        <fullName evidence="8">Pyridoxamine 5'-phosphate oxidase</fullName>
        <ecNumber evidence="8">1.4.3.5</ecNumber>
    </recommendedName>
</protein>
<evidence type="ECO:0000259" key="10">
    <source>
        <dbReference type="Pfam" id="PF01243"/>
    </source>
</evidence>
<evidence type="ECO:0000256" key="1">
    <source>
        <dbReference type="ARBA" id="ARBA00007301"/>
    </source>
</evidence>
<keyword evidence="6" id="KW-0664">Pyridoxine biosynthesis</keyword>
<feature type="binding site" evidence="9">
    <location>
        <begin position="68"/>
        <end position="69"/>
    </location>
    <ligand>
        <name>FMN</name>
        <dbReference type="ChEBI" id="CHEBI:58210"/>
    </ligand>
</feature>
<dbReference type="EMBL" id="VBAO01000157">
    <property type="protein sequence ID" value="TMI81762.1"/>
    <property type="molecule type" value="Genomic_DNA"/>
</dbReference>
<dbReference type="EC" id="1.4.3.5" evidence="8"/>
<keyword evidence="5 12" id="KW-0560">Oxidoreductase</keyword>
<dbReference type="Proteomes" id="UP000320048">
    <property type="component" value="Unassembled WGS sequence"/>
</dbReference>
<dbReference type="Pfam" id="PF01243">
    <property type="entry name" value="PNPOx_N"/>
    <property type="match status" value="1"/>
</dbReference>
<dbReference type="InterPro" id="IPR019576">
    <property type="entry name" value="Pyridoxamine_oxidase_dimer_C"/>
</dbReference>
<keyword evidence="3" id="KW-0285">Flavoprotein</keyword>
<evidence type="ECO:0000313" key="13">
    <source>
        <dbReference type="Proteomes" id="UP000320048"/>
    </source>
</evidence>
<dbReference type="InterPro" id="IPR012349">
    <property type="entry name" value="Split_barrel_FMN-bd"/>
</dbReference>